<feature type="signal peptide" evidence="3">
    <location>
        <begin position="1"/>
        <end position="27"/>
    </location>
</feature>
<gene>
    <name evidence="4" type="ORF">ZIOFF_018042</name>
</gene>
<accession>A0A8J5LAN5</accession>
<evidence type="ECO:0000256" key="3">
    <source>
        <dbReference type="SAM" id="SignalP"/>
    </source>
</evidence>
<feature type="coiled-coil region" evidence="1">
    <location>
        <begin position="304"/>
        <end position="331"/>
    </location>
</feature>
<evidence type="ECO:0000256" key="1">
    <source>
        <dbReference type="SAM" id="Coils"/>
    </source>
</evidence>
<dbReference type="PANTHER" id="PTHR31170">
    <property type="entry name" value="BNAC04G53230D PROTEIN"/>
    <property type="match status" value="1"/>
</dbReference>
<keyword evidence="1" id="KW-0175">Coiled coil</keyword>
<comment type="caution">
    <text evidence="4">The sequence shown here is derived from an EMBL/GenBank/DDBJ whole genome shotgun (WGS) entry which is preliminary data.</text>
</comment>
<dbReference type="Pfam" id="PF03140">
    <property type="entry name" value="DUF247"/>
    <property type="match status" value="1"/>
</dbReference>
<dbReference type="InterPro" id="IPR004158">
    <property type="entry name" value="DUF247_pln"/>
</dbReference>
<sequence length="341" mass="37920">METPNNQPASLLPLIIDLLSFSRLTGAARIGGGLSFTVRQRQQLAPVTSSDPPPMSSSPRSGGNSGKFFSCITSDASSNLEQASLKPDEETDQIKPWTTYSSARGWESGSEAWVDECALSLAGEGSPSDVETIESHIVVIERSPSDVETIESHIVVIERVIQNELPRWKKVLIQENMIYRIPEITRSLDKDAYAPRFVSFGPYHRDTEALRLADNYKWLFLRQILNMNEEVSLMMYLKEMNGVTQNVKGCYEEDMQMETNDGIKMLLLDGCCILVAEESTLEKCLSGHNKMREDVICQEQDELVSEASSSLESLSELLDKLLLELAGLASRLESKSTADLS</sequence>
<dbReference type="AlphaFoldDB" id="A0A8J5LAN5"/>
<feature type="region of interest" description="Disordered" evidence="2">
    <location>
        <begin position="44"/>
        <end position="68"/>
    </location>
</feature>
<keyword evidence="5" id="KW-1185">Reference proteome</keyword>
<keyword evidence="3" id="KW-0732">Signal</keyword>
<name>A0A8J5LAN5_ZINOF</name>
<feature type="chain" id="PRO_5035146422" evidence="3">
    <location>
        <begin position="28"/>
        <end position="341"/>
    </location>
</feature>
<dbReference type="EMBL" id="JACMSC010000005">
    <property type="protein sequence ID" value="KAG6520977.1"/>
    <property type="molecule type" value="Genomic_DNA"/>
</dbReference>
<proteinExistence type="predicted"/>
<protein>
    <submittedName>
        <fullName evidence="4">Uncharacterized protein</fullName>
    </submittedName>
</protein>
<evidence type="ECO:0000256" key="2">
    <source>
        <dbReference type="SAM" id="MobiDB-lite"/>
    </source>
</evidence>
<reference evidence="4 5" key="1">
    <citation type="submission" date="2020-08" db="EMBL/GenBank/DDBJ databases">
        <title>Plant Genome Project.</title>
        <authorList>
            <person name="Zhang R.-G."/>
        </authorList>
    </citation>
    <scope>NUCLEOTIDE SEQUENCE [LARGE SCALE GENOMIC DNA]</scope>
    <source>
        <tissue evidence="4">Rhizome</tissue>
    </source>
</reference>
<evidence type="ECO:0000313" key="4">
    <source>
        <dbReference type="EMBL" id="KAG6520977.1"/>
    </source>
</evidence>
<organism evidence="4 5">
    <name type="scientific">Zingiber officinale</name>
    <name type="common">Ginger</name>
    <name type="synonym">Amomum zingiber</name>
    <dbReference type="NCBI Taxonomy" id="94328"/>
    <lineage>
        <taxon>Eukaryota</taxon>
        <taxon>Viridiplantae</taxon>
        <taxon>Streptophyta</taxon>
        <taxon>Embryophyta</taxon>
        <taxon>Tracheophyta</taxon>
        <taxon>Spermatophyta</taxon>
        <taxon>Magnoliopsida</taxon>
        <taxon>Liliopsida</taxon>
        <taxon>Zingiberales</taxon>
        <taxon>Zingiberaceae</taxon>
        <taxon>Zingiber</taxon>
    </lineage>
</organism>
<dbReference type="Proteomes" id="UP000734854">
    <property type="component" value="Unassembled WGS sequence"/>
</dbReference>
<evidence type="ECO:0000313" key="5">
    <source>
        <dbReference type="Proteomes" id="UP000734854"/>
    </source>
</evidence>